<name>A0A1H7XHK5_9STRE</name>
<dbReference type="Pfam" id="PF17802">
    <property type="entry name" value="SpaA"/>
    <property type="match status" value="1"/>
</dbReference>
<keyword evidence="3" id="KW-1133">Transmembrane helix</keyword>
<dbReference type="Gene3D" id="2.60.40.10">
    <property type="entry name" value="Immunoglobulins"/>
    <property type="match status" value="1"/>
</dbReference>
<accession>A0A1H7XHK5</accession>
<evidence type="ECO:0000313" key="5">
    <source>
        <dbReference type="EMBL" id="SEM33143.1"/>
    </source>
</evidence>
<evidence type="ECO:0000256" key="2">
    <source>
        <dbReference type="SAM" id="MobiDB-lite"/>
    </source>
</evidence>
<dbReference type="Pfam" id="PF09479">
    <property type="entry name" value="Flg_new"/>
    <property type="match status" value="4"/>
</dbReference>
<feature type="domain" description="SpaA-like prealbumin fold" evidence="4">
    <location>
        <begin position="1478"/>
        <end position="1557"/>
    </location>
</feature>
<feature type="compositionally biased region" description="Low complexity" evidence="2">
    <location>
        <begin position="99"/>
        <end position="108"/>
    </location>
</feature>
<keyword evidence="3" id="KW-0812">Transmembrane</keyword>
<protein>
    <submittedName>
        <fullName evidence="5">Listeria/Bacterioides repeat-containing protein</fullName>
    </submittedName>
</protein>
<evidence type="ECO:0000313" key="6">
    <source>
        <dbReference type="Proteomes" id="UP000182764"/>
    </source>
</evidence>
<dbReference type="InterPro" id="IPR013783">
    <property type="entry name" value="Ig-like_fold"/>
</dbReference>
<dbReference type="Proteomes" id="UP000182764">
    <property type="component" value="Unassembled WGS sequence"/>
</dbReference>
<sequence length="1648" mass="182620">MRKFFRKKQLKHFNYKKIVTAIAVFVVLVTTYVLILPAITLDNTTASQEAGIEVNESTQESTTPPSLESPLDDNLESAPISSSTEISSTTSDESETESTELITQETTLTATNPDYTVTAVVDAEAKLPKDVSLKVKEIKNDAADYQVNYTKAQNTLNHKTIAAAQFYDVSFEYNGREVEPKADVNITIQPTAAIETKDNFDVLHFLDDGSVETISQKDVKESDNKISSVRFASNQFSIFALLTSTDDADTDAATDSTNAQPSLTASADYTVTFKYTDNDGNENEIASVAFEAGQKITTLPASPFREGYRFLGWVNEETSETMTADTVVNSDMTVIARFSKITIYQVTVNYYYYNSSSQQDVIFSKEIYQIEGNDTPFRIDPPSSTKPEEDTSLAAGTIYYPSQSIVELADASDLTAKDAADGTVDNQITINVEYVPYTAKYTVHYMLKDLDGNGYSEIESVDNYGVLGSTIRPQVLTYEYANFEKTSSVEITESEGQDLYVYYTRKDYTLSYDTNGGSYIAPTTASYGTTVSLSSTTPTKAGYTFAGWYDNENFTGSAITDDITLNADKTLYAKWEADTVNYTIAYYKEIYDNSKDTTRYVYVSSDTALGKVGTTVQAVNAPDLSTIPIGYERESDYDKNSTSSVVVNADGSSVLKVYYSLIRYTFIFDLSNVNGRIDIEGQTYSNSDYQVVGIVLGQDISSQWPSSTSSPKEVYSLTSDEYFGYWTAETNFKTKRYEVTENMLPSSGTTRTYTANWITLGNEHIAEYWLQQADGSYEKEDRYTETVTMRTGGRLSFRQIYGYTYYTEQDFISDGIQYSGTSGNVHRFYYNRNSYQIDYYYSNDHLKIVSDILYEADISSSTYNYVPNRPSGVDSDYTWGGWCEDPLLTEPYTFNTMPNNNLVLYAKWIAPEYTVSFNLNGGDGTTPDSQTVEKHKLVSEPTEPTREHYTFDGWYTEDGERYDWSKPVTEDVELYAHWTLKPLTYTVKYLDSDNNDSSLSPDKVVTSPALTFGENITEKALAIAGYRPDANSKTIDLDYENNTITFYYTKKASTVTYTVRYLLEDDDDDDSNNTVLKEPETKTVDGNTVIVKEIAPDIPAGDDGNYYPTEEISSLVLTSNAENNVITFYYNTYDTGRITVNYLDMDGNPIPGQEATVTRKTKPSTLSVDIPDISGYTYNSGKDVTDEDKPQDIQESYTINGGEDIVINLYYQKNLRIEALDKEKDYDGEALTSSGLSDLDSSYRSLLELQDQLTGITFAGSQTDAGISSTTPSNTVITDSEGKDRTYYYNIEYVPGILTVNPLDVTVVIDGDVLEKTYDGTYSTVTYKVTSISDSLYSEDDIQFNGTDTDASISKKDYGTYLLNLENKFSNTNDNFNVTFQVSNGVLIINQRKVTLTSSSDTKAYDGTALTKEEVNSTTPTATEGFVTGEGIGTLTITGSQTNPGSSDNTFDYTLSDATDPRNYDIDTIYGVLTVTPTINIQKTTKDWTALAGGQFEVSVSDDTGWLSVDNLTIDSESGVNISGELTEGIYRIKEIAAPDGYRVLNDYIYFTVTETTDDNGQVVFEVALSDADGVTIDSSDNAQLVSGSGNYSNRIQIADEAGGELPSSGGIGTHKIIIVGLILMLIALLGSVMIRLRSVISDSSKNS</sequence>
<proteinExistence type="predicted"/>
<dbReference type="NCBIfam" id="TIGR02543">
    <property type="entry name" value="List_Bact_rpt"/>
    <property type="match status" value="2"/>
</dbReference>
<dbReference type="EMBL" id="FOBM01000015">
    <property type="protein sequence ID" value="SEM33143.1"/>
    <property type="molecule type" value="Genomic_DNA"/>
</dbReference>
<organism evidence="5 6">
    <name type="scientific">Streptococcus gallolyticus</name>
    <dbReference type="NCBI Taxonomy" id="315405"/>
    <lineage>
        <taxon>Bacteria</taxon>
        <taxon>Bacillati</taxon>
        <taxon>Bacillota</taxon>
        <taxon>Bacilli</taxon>
        <taxon>Lactobacillales</taxon>
        <taxon>Streptococcaceae</taxon>
        <taxon>Streptococcus</taxon>
    </lineage>
</organism>
<evidence type="ECO:0000256" key="1">
    <source>
        <dbReference type="ARBA" id="ARBA00004196"/>
    </source>
</evidence>
<dbReference type="InterPro" id="IPR041033">
    <property type="entry name" value="SpaA_PFL_dom_1"/>
</dbReference>
<dbReference type="InterPro" id="IPR042229">
    <property type="entry name" value="Listeria/Bacterioides_rpt_sf"/>
</dbReference>
<feature type="transmembrane region" description="Helical" evidence="3">
    <location>
        <begin position="21"/>
        <end position="39"/>
    </location>
</feature>
<gene>
    <name evidence="5" type="ORF">SAMN04487839_1154</name>
</gene>
<keyword evidence="3" id="KW-0472">Membrane</keyword>
<dbReference type="RefSeq" id="WP_074595786.1">
    <property type="nucleotide sequence ID" value="NZ_FNUH01000003.1"/>
</dbReference>
<dbReference type="GO" id="GO:0030313">
    <property type="term" value="C:cell envelope"/>
    <property type="evidence" value="ECO:0007669"/>
    <property type="project" value="UniProtKB-SubCell"/>
</dbReference>
<feature type="region of interest" description="Disordered" evidence="2">
    <location>
        <begin position="53"/>
        <end position="108"/>
    </location>
</feature>
<feature type="compositionally biased region" description="Polar residues" evidence="2">
    <location>
        <begin position="55"/>
        <end position="66"/>
    </location>
</feature>
<reference evidence="5 6" key="1">
    <citation type="submission" date="2016-10" db="EMBL/GenBank/DDBJ databases">
        <authorList>
            <person name="de Groot N.N."/>
        </authorList>
    </citation>
    <scope>NUCLEOTIDE SEQUENCE [LARGE SCALE GENOMIC DNA]</scope>
    <source>
        <strain evidence="5 6">VTM1R29</strain>
    </source>
</reference>
<feature type="transmembrane region" description="Helical" evidence="3">
    <location>
        <begin position="1617"/>
        <end position="1637"/>
    </location>
</feature>
<dbReference type="InterPro" id="IPR013378">
    <property type="entry name" value="InlB-like_B-rpt"/>
</dbReference>
<evidence type="ECO:0000256" key="3">
    <source>
        <dbReference type="SAM" id="Phobius"/>
    </source>
</evidence>
<comment type="subcellular location">
    <subcellularLocation>
        <location evidence="1">Cell envelope</location>
    </subcellularLocation>
</comment>
<dbReference type="Gene3D" id="2.60.40.4270">
    <property type="entry name" value="Listeria-Bacteroides repeat domain"/>
    <property type="match status" value="4"/>
</dbReference>
<evidence type="ECO:0000259" key="4">
    <source>
        <dbReference type="Pfam" id="PF17802"/>
    </source>
</evidence>
<feature type="compositionally biased region" description="Low complexity" evidence="2">
    <location>
        <begin position="76"/>
        <end position="91"/>
    </location>
</feature>